<dbReference type="RefSeq" id="WP_007127003.1">
    <property type="nucleotide sequence ID" value="NZ_AZFO01000023.1"/>
</dbReference>
<reference evidence="2 3" key="1">
    <citation type="submission" date="2009-01" db="EMBL/GenBank/DDBJ databases">
        <authorList>
            <person name="Qin X."/>
            <person name="Bachman B."/>
            <person name="Battles P."/>
            <person name="Bell A."/>
            <person name="Bess C."/>
            <person name="Bickham C."/>
            <person name="Chaboub L."/>
            <person name="Chen D."/>
            <person name="Coyle M."/>
            <person name="Deiros D.R."/>
            <person name="Dinh H."/>
            <person name="Forbes L."/>
            <person name="Fowler G."/>
            <person name="Francisco L."/>
            <person name="Fu Q."/>
            <person name="Gubbala S."/>
            <person name="Hale W."/>
            <person name="Han Y."/>
            <person name="Hemphill L."/>
            <person name="Highlander S.K."/>
            <person name="Hirani K."/>
            <person name="Hogues M."/>
            <person name="Jackson L."/>
            <person name="Jakkamsetti A."/>
            <person name="Javaid M."/>
            <person name="Jiang H."/>
            <person name="Korchina V."/>
            <person name="Kovar C."/>
            <person name="Lara F."/>
            <person name="Lee S."/>
            <person name="Mata R."/>
            <person name="Mathew T."/>
            <person name="Moen C."/>
            <person name="Morales K."/>
            <person name="Munidasa M."/>
            <person name="Nazareth L."/>
            <person name="Ngo R."/>
            <person name="Nguyen L."/>
            <person name="Okwuonu G."/>
            <person name="Ongeri F."/>
            <person name="Patil S."/>
            <person name="Petrosino J."/>
            <person name="Pham C."/>
            <person name="Pham P."/>
            <person name="Pu L.-L."/>
            <person name="Puazo M."/>
            <person name="Raj R."/>
            <person name="Reid J."/>
            <person name="Rouhana J."/>
            <person name="Saada N."/>
            <person name="Shang Y."/>
            <person name="Simmons D."/>
            <person name="Thornton R."/>
            <person name="Warren J."/>
            <person name="Weissenberger G."/>
            <person name="Zhang J."/>
            <person name="Zhang L."/>
            <person name="Zhou C."/>
            <person name="Zhu D."/>
            <person name="Muzny D."/>
            <person name="Worley K."/>
            <person name="Gibbs R."/>
        </authorList>
    </citation>
    <scope>NUCLEOTIDE SEQUENCE [LARGE SCALE GENOMIC DNA]</scope>
    <source>
        <strain evidence="2 3">DSM 16047</strain>
    </source>
</reference>
<dbReference type="AlphaFoldDB" id="C2EQ13"/>
<dbReference type="EMBL" id="ACGU01000087">
    <property type="protein sequence ID" value="EEJ71377.1"/>
    <property type="molecule type" value="Genomic_DNA"/>
</dbReference>
<feature type="domain" description="PTS EIIA type-2" evidence="1">
    <location>
        <begin position="5"/>
        <end position="159"/>
    </location>
</feature>
<keyword evidence="3" id="KW-1185">Reference proteome</keyword>
<gene>
    <name evidence="2" type="ORF">HMPREF0548_1759</name>
</gene>
<dbReference type="Gene3D" id="3.40.930.10">
    <property type="entry name" value="Mannitol-specific EII, Chain A"/>
    <property type="match status" value="1"/>
</dbReference>
<sequence>MTNTKNLFASDAVFVTDQTKQDLVLKEVYDNLLERGYVKGNFLSHIVEREHNFPTGLDTSTLGKSIPNIAIPHTEGEFVNTRLIVPVSLENPVVFHNMINPSQALEVKFLFMLLDNDPDGQAELLAAVMNFLADTPANELREVFNFTDPHAIYSFLEQKFAKKKED</sequence>
<evidence type="ECO:0000313" key="2">
    <source>
        <dbReference type="EMBL" id="EEJ71377.1"/>
    </source>
</evidence>
<dbReference type="InterPro" id="IPR002178">
    <property type="entry name" value="PTS_EIIA_type-2_dom"/>
</dbReference>
<dbReference type="eggNOG" id="COG1762">
    <property type="taxonomic scope" value="Bacteria"/>
</dbReference>
<dbReference type="OrthoDB" id="370976at2"/>
<dbReference type="STRING" id="525365.HMPREF0548_1759"/>
<evidence type="ECO:0000313" key="3">
    <source>
        <dbReference type="Proteomes" id="UP000005583"/>
    </source>
</evidence>
<organism evidence="2 3">
    <name type="scientific">Lactobacillus ultunensis DSM 16047</name>
    <dbReference type="NCBI Taxonomy" id="525365"/>
    <lineage>
        <taxon>Bacteria</taxon>
        <taxon>Bacillati</taxon>
        <taxon>Bacillota</taxon>
        <taxon>Bacilli</taxon>
        <taxon>Lactobacillales</taxon>
        <taxon>Lactobacillaceae</taxon>
        <taxon>Lactobacillus</taxon>
    </lineage>
</organism>
<dbReference type="SUPFAM" id="SSF55804">
    <property type="entry name" value="Phoshotransferase/anion transport protein"/>
    <property type="match status" value="1"/>
</dbReference>
<proteinExistence type="predicted"/>
<dbReference type="Proteomes" id="UP000005583">
    <property type="component" value="Unassembled WGS sequence"/>
</dbReference>
<name>C2EQ13_9LACO</name>
<dbReference type="HOGENOM" id="CLU_072531_6_1_9"/>
<dbReference type="PANTHER" id="PTHR47738:SF3">
    <property type="entry name" value="PHOSPHOTRANSFERASE SYSTEM MANNITOL_FRUCTOSE-SPECIFIC IIA DOMAIN CONTAINING PROTEIN"/>
    <property type="match status" value="1"/>
</dbReference>
<evidence type="ECO:0000259" key="1">
    <source>
        <dbReference type="PROSITE" id="PS51094"/>
    </source>
</evidence>
<dbReference type="PROSITE" id="PS51094">
    <property type="entry name" value="PTS_EIIA_TYPE_2"/>
    <property type="match status" value="1"/>
</dbReference>
<dbReference type="InterPro" id="IPR051541">
    <property type="entry name" value="PTS_SugarTrans_NitroReg"/>
</dbReference>
<comment type="caution">
    <text evidence="2">The sequence shown here is derived from an EMBL/GenBank/DDBJ whole genome shotgun (WGS) entry which is preliminary data.</text>
</comment>
<accession>C2EQ13</accession>
<dbReference type="PATRIC" id="fig|525365.8.peg.888"/>
<dbReference type="InterPro" id="IPR016152">
    <property type="entry name" value="PTrfase/Anion_transptr"/>
</dbReference>
<dbReference type="PANTHER" id="PTHR47738">
    <property type="entry name" value="PTS SYSTEM FRUCTOSE-LIKE EIIA COMPONENT-RELATED"/>
    <property type="match status" value="1"/>
</dbReference>
<dbReference type="Pfam" id="PF00359">
    <property type="entry name" value="PTS_EIIA_2"/>
    <property type="match status" value="1"/>
</dbReference>
<protein>
    <recommendedName>
        <fullName evidence="1">PTS EIIA type-2 domain-containing protein</fullName>
    </recommendedName>
</protein>